<dbReference type="Proteomes" id="UP000306985">
    <property type="component" value="Unassembled WGS sequence"/>
</dbReference>
<dbReference type="OrthoDB" id="5175839at2"/>
<dbReference type="PANTHER" id="PTHR48079:SF6">
    <property type="entry name" value="NAD(P)-BINDING DOMAIN-CONTAINING PROTEIN-RELATED"/>
    <property type="match status" value="1"/>
</dbReference>
<dbReference type="InterPro" id="IPR051783">
    <property type="entry name" value="NAD(P)-dependent_oxidoreduct"/>
</dbReference>
<gene>
    <name evidence="2" type="ORF">FDO65_11670</name>
</gene>
<dbReference type="PANTHER" id="PTHR48079">
    <property type="entry name" value="PROTEIN YEEZ"/>
    <property type="match status" value="1"/>
</dbReference>
<dbReference type="InterPro" id="IPR001509">
    <property type="entry name" value="Epimerase_deHydtase"/>
</dbReference>
<organism evidence="2 3">
    <name type="scientific">Nakamurella flava</name>
    <dbReference type="NCBI Taxonomy" id="2576308"/>
    <lineage>
        <taxon>Bacteria</taxon>
        <taxon>Bacillati</taxon>
        <taxon>Actinomycetota</taxon>
        <taxon>Actinomycetes</taxon>
        <taxon>Nakamurellales</taxon>
        <taxon>Nakamurellaceae</taxon>
        <taxon>Nakamurella</taxon>
    </lineage>
</organism>
<evidence type="ECO:0000313" key="3">
    <source>
        <dbReference type="Proteomes" id="UP000306985"/>
    </source>
</evidence>
<accession>A0A4U6QGI6</accession>
<feature type="domain" description="NAD-dependent epimerase/dehydratase" evidence="1">
    <location>
        <begin position="5"/>
        <end position="205"/>
    </location>
</feature>
<name>A0A4U6QGI6_9ACTN</name>
<comment type="caution">
    <text evidence="2">The sequence shown here is derived from an EMBL/GenBank/DDBJ whole genome shotgun (WGS) entry which is preliminary data.</text>
</comment>
<sequence length="297" mass="30553">MPATVVVVGANGLVGSQVCLALRERGADVHGVVRRAGTAPDGIDEVVGDFTDPEFAAQAVAGADAVVTTVHPMGSDRGTQEQVGVIGTATLARAAAAAGVDRLVHLSTAAVYDRSPSAGDVSETSALVGDDANDYAVTKRDTEAAVAEVDGITRVLLRPPAILGPGPTSVWNTLRPAGMRDDEANRHAAADGSWPWVHVTDLAALAADIAVGAIAASTDPERGPVEGGCTPVSVVAGTDRQRDYFQTVADAVGVDPVWDDRPAWTGQLRGDRARAWGWTPRVDLDAALDELRTGLGG</sequence>
<dbReference type="EMBL" id="SZZH01000002">
    <property type="protein sequence ID" value="TKV59271.1"/>
    <property type="molecule type" value="Genomic_DNA"/>
</dbReference>
<dbReference type="RefSeq" id="WP_137449893.1">
    <property type="nucleotide sequence ID" value="NZ_SZZH01000002.1"/>
</dbReference>
<evidence type="ECO:0000313" key="2">
    <source>
        <dbReference type="EMBL" id="TKV59271.1"/>
    </source>
</evidence>
<dbReference type="GO" id="GO:0004029">
    <property type="term" value="F:aldehyde dehydrogenase (NAD+) activity"/>
    <property type="evidence" value="ECO:0007669"/>
    <property type="project" value="TreeGrafter"/>
</dbReference>
<keyword evidence="3" id="KW-1185">Reference proteome</keyword>
<dbReference type="GO" id="GO:0005737">
    <property type="term" value="C:cytoplasm"/>
    <property type="evidence" value="ECO:0007669"/>
    <property type="project" value="TreeGrafter"/>
</dbReference>
<dbReference type="AlphaFoldDB" id="A0A4U6QGI6"/>
<reference evidence="2 3" key="1">
    <citation type="submission" date="2019-05" db="EMBL/GenBank/DDBJ databases">
        <title>Nakamurella sp. N5BH11, whole genome shotgun sequence.</title>
        <authorList>
            <person name="Tuo L."/>
        </authorList>
    </citation>
    <scope>NUCLEOTIDE SEQUENCE [LARGE SCALE GENOMIC DNA]</scope>
    <source>
        <strain evidence="2 3">N5BH11</strain>
    </source>
</reference>
<proteinExistence type="predicted"/>
<protein>
    <submittedName>
        <fullName evidence="2">NAD(P)-dependent oxidoreductase</fullName>
    </submittedName>
</protein>
<dbReference type="InterPro" id="IPR036291">
    <property type="entry name" value="NAD(P)-bd_dom_sf"/>
</dbReference>
<dbReference type="Gene3D" id="3.40.50.720">
    <property type="entry name" value="NAD(P)-binding Rossmann-like Domain"/>
    <property type="match status" value="1"/>
</dbReference>
<evidence type="ECO:0000259" key="1">
    <source>
        <dbReference type="Pfam" id="PF01370"/>
    </source>
</evidence>
<dbReference type="SUPFAM" id="SSF51735">
    <property type="entry name" value="NAD(P)-binding Rossmann-fold domains"/>
    <property type="match status" value="1"/>
</dbReference>
<dbReference type="Pfam" id="PF01370">
    <property type="entry name" value="Epimerase"/>
    <property type="match status" value="1"/>
</dbReference>